<keyword evidence="2" id="KW-0472">Membrane</keyword>
<feature type="compositionally biased region" description="Low complexity" evidence="1">
    <location>
        <begin position="47"/>
        <end position="63"/>
    </location>
</feature>
<gene>
    <name evidence="3" type="ORF">PMZ80_008947</name>
</gene>
<proteinExistence type="predicted"/>
<feature type="transmembrane region" description="Helical" evidence="2">
    <location>
        <begin position="176"/>
        <end position="194"/>
    </location>
</feature>
<dbReference type="Pfam" id="PF10329">
    <property type="entry name" value="DUF2417"/>
    <property type="match status" value="1"/>
</dbReference>
<feature type="transmembrane region" description="Helical" evidence="2">
    <location>
        <begin position="85"/>
        <end position="107"/>
    </location>
</feature>
<feature type="transmembrane region" description="Helical" evidence="2">
    <location>
        <begin position="223"/>
        <end position="249"/>
    </location>
</feature>
<reference evidence="3 4" key="1">
    <citation type="journal article" date="2023" name="Res Sq">
        <title>Genomic and morphological characterization of Knufia obscura isolated from the Mars 2020 spacecraft assembly facility.</title>
        <authorList>
            <person name="Chander A.M."/>
            <person name="Teixeira M.M."/>
            <person name="Singh N.K."/>
            <person name="Williams M.P."/>
            <person name="Parker C.W."/>
            <person name="Leo P."/>
            <person name="Stajich J.E."/>
            <person name="Torok T."/>
            <person name="Tighe S."/>
            <person name="Mason C.E."/>
            <person name="Venkateswaran K."/>
        </authorList>
    </citation>
    <scope>NUCLEOTIDE SEQUENCE [LARGE SCALE GENOMIC DNA]</scope>
    <source>
        <strain evidence="3 4">CCFEE 5817</strain>
    </source>
</reference>
<dbReference type="InterPro" id="IPR019431">
    <property type="entry name" value="DUF2417"/>
</dbReference>
<sequence length="568" mass="63575">MVSLWGTKKNDGDEQDEDGQRPNTSSSATRDDPRQSEDTNERTRLLPQQQQQQQQQQRPRGQGYLSPDDPAVSPYNLWSVRALRWFEVVFLVVTFLWWVLLLVSIFVSPPKFNSRGSGFFDFSFTTLTIGNILVALIFFAVPSSAMSILSMSISVLLLIDMIIILAVPQIRVEEGWVGIASVVWAALIGFYNVIANRTVTWGKHEEEERLTGRQETRRTLKEWLAIMVATVIMVVYVIIVILLTAVLVLRSRDATLQLPGEKFLVDGDKYAVHVACEGNVTFYEDGSPKPTVLLEGGYMPVEHTFEDWVYDAKQNGTIDRYCWWDRPGIAFSENAPSPHSGGMSANALSEALAIKGEEGPYILVGAGIGGIYSRIFSARNVRNIVGIMQIDALHEDLLHRVADPGRGFILWGRGVISPLGFDRLAGALFKGRTKEDRVYGGSSYQGGKFIKNKLQENLVAESLTKSEVASARNIQQPDVPLVVISSGRHMKTDSDWEKKQEDLTKITDNLLGWEVVQKAPSEEIWRVKEGRDALEHWLGKLYNYGMKPQMSEEDAWSGKQDETKGSGT</sequence>
<feature type="compositionally biased region" description="Basic and acidic residues" evidence="1">
    <location>
        <begin position="29"/>
        <end position="44"/>
    </location>
</feature>
<dbReference type="EMBL" id="JAVHJV010000012">
    <property type="protein sequence ID" value="KAK5938755.1"/>
    <property type="molecule type" value="Genomic_DNA"/>
</dbReference>
<evidence type="ECO:0000313" key="3">
    <source>
        <dbReference type="EMBL" id="KAK5938755.1"/>
    </source>
</evidence>
<dbReference type="GeneID" id="90002396"/>
<evidence type="ECO:0000313" key="4">
    <source>
        <dbReference type="Proteomes" id="UP001334248"/>
    </source>
</evidence>
<dbReference type="SUPFAM" id="SSF53474">
    <property type="entry name" value="alpha/beta-Hydrolases"/>
    <property type="match status" value="1"/>
</dbReference>
<accession>A0ABR0RDQ7</accession>
<keyword evidence="4" id="KW-1185">Reference proteome</keyword>
<feature type="transmembrane region" description="Helical" evidence="2">
    <location>
        <begin position="119"/>
        <end position="141"/>
    </location>
</feature>
<dbReference type="Proteomes" id="UP001334248">
    <property type="component" value="Unassembled WGS sequence"/>
</dbReference>
<evidence type="ECO:0000256" key="2">
    <source>
        <dbReference type="SAM" id="Phobius"/>
    </source>
</evidence>
<keyword evidence="2" id="KW-0812">Transmembrane</keyword>
<dbReference type="InterPro" id="IPR029058">
    <property type="entry name" value="AB_hydrolase_fold"/>
</dbReference>
<evidence type="ECO:0000256" key="1">
    <source>
        <dbReference type="SAM" id="MobiDB-lite"/>
    </source>
</evidence>
<organism evidence="3 4">
    <name type="scientific">Knufia obscura</name>
    <dbReference type="NCBI Taxonomy" id="1635080"/>
    <lineage>
        <taxon>Eukaryota</taxon>
        <taxon>Fungi</taxon>
        <taxon>Dikarya</taxon>
        <taxon>Ascomycota</taxon>
        <taxon>Pezizomycotina</taxon>
        <taxon>Eurotiomycetes</taxon>
        <taxon>Chaetothyriomycetidae</taxon>
        <taxon>Chaetothyriales</taxon>
        <taxon>Trichomeriaceae</taxon>
        <taxon>Knufia</taxon>
    </lineage>
</organism>
<dbReference type="RefSeq" id="XP_064726845.1">
    <property type="nucleotide sequence ID" value="XM_064877343.1"/>
</dbReference>
<keyword evidence="2" id="KW-1133">Transmembrane helix</keyword>
<feature type="region of interest" description="Disordered" evidence="1">
    <location>
        <begin position="1"/>
        <end position="65"/>
    </location>
</feature>
<comment type="caution">
    <text evidence="3">The sequence shown here is derived from an EMBL/GenBank/DDBJ whole genome shotgun (WGS) entry which is preliminary data.</text>
</comment>
<name>A0ABR0RDQ7_9EURO</name>
<dbReference type="Gene3D" id="3.40.50.1820">
    <property type="entry name" value="alpha/beta hydrolase"/>
    <property type="match status" value="1"/>
</dbReference>
<feature type="transmembrane region" description="Helical" evidence="2">
    <location>
        <begin position="148"/>
        <end position="170"/>
    </location>
</feature>
<protein>
    <recommendedName>
        <fullName evidence="5">Mitochondrial integral membrane protein</fullName>
    </recommendedName>
</protein>
<evidence type="ECO:0008006" key="5">
    <source>
        <dbReference type="Google" id="ProtNLM"/>
    </source>
</evidence>